<feature type="compositionally biased region" description="Low complexity" evidence="1">
    <location>
        <begin position="22"/>
        <end position="39"/>
    </location>
</feature>
<accession>A0A238FIR2</accession>
<evidence type="ECO:0000256" key="1">
    <source>
        <dbReference type="SAM" id="MobiDB-lite"/>
    </source>
</evidence>
<protein>
    <submittedName>
        <fullName evidence="3">BQ2448_6102 protein</fullName>
    </submittedName>
</protein>
<sequence>MYPVSTQKAPLDETTSSSTDRPPSIIAGPLSSAPPSSGSEKIEYSDEDEDREHDAEHSKVDVNEGENDSDSLSIASSRSSLVVFEVSGGSWDSDGESSTEEERYAAKIDKQLEEEFKDREYESQDIKDFFLKPLSKDDKRCISWTGRLGSRKSVEEIVEAVRSALDGQDRFVACPNSNRSVGECRFDPTHQASLGPDETPDIVILTREAVTDRYWDFAAAWNHLYKGEKDVRDWAQVAGVGIIHRSDSSRHNRSAVPRLKRQLLRMLSTPIRDFAYGFTLLGSSLTIYILTHSGLFYSPSIECTLENGNLSTYLFRFLDMGNLDLGIRMSYIGELNLESLERVTLSLP</sequence>
<evidence type="ECO:0000313" key="4">
    <source>
        <dbReference type="Proteomes" id="UP000198372"/>
    </source>
</evidence>
<gene>
    <name evidence="3" type="ORF">BQ2448_6102</name>
</gene>
<feature type="region of interest" description="Disordered" evidence="1">
    <location>
        <begin position="1"/>
        <end position="74"/>
    </location>
</feature>
<dbReference type="InterPro" id="IPR040976">
    <property type="entry name" value="Pkinase_fungal"/>
</dbReference>
<dbReference type="Pfam" id="PF17667">
    <property type="entry name" value="Pkinase_fungal"/>
    <property type="match status" value="1"/>
</dbReference>
<reference evidence="4" key="1">
    <citation type="submission" date="2016-09" db="EMBL/GenBank/DDBJ databases">
        <authorList>
            <person name="Jeantristanb JTB J.-T."/>
            <person name="Ricardo R."/>
        </authorList>
    </citation>
    <scope>NUCLEOTIDE SEQUENCE [LARGE SCALE GENOMIC DNA]</scope>
</reference>
<keyword evidence="4" id="KW-1185">Reference proteome</keyword>
<dbReference type="EMBL" id="FMSP01000019">
    <property type="protein sequence ID" value="SCV73672.1"/>
    <property type="molecule type" value="Genomic_DNA"/>
</dbReference>
<organism evidence="3 4">
    <name type="scientific">Microbotryum intermedium</name>
    <dbReference type="NCBI Taxonomy" id="269621"/>
    <lineage>
        <taxon>Eukaryota</taxon>
        <taxon>Fungi</taxon>
        <taxon>Dikarya</taxon>
        <taxon>Basidiomycota</taxon>
        <taxon>Pucciniomycotina</taxon>
        <taxon>Microbotryomycetes</taxon>
        <taxon>Microbotryales</taxon>
        <taxon>Microbotryaceae</taxon>
        <taxon>Microbotryum</taxon>
    </lineage>
</organism>
<feature type="compositionally biased region" description="Basic and acidic residues" evidence="1">
    <location>
        <begin position="52"/>
        <end position="62"/>
    </location>
</feature>
<evidence type="ECO:0000259" key="2">
    <source>
        <dbReference type="Pfam" id="PF17667"/>
    </source>
</evidence>
<feature type="domain" description="Fungal-type protein kinase" evidence="2">
    <location>
        <begin position="227"/>
        <end position="329"/>
    </location>
</feature>
<dbReference type="AlphaFoldDB" id="A0A238FIR2"/>
<dbReference type="Proteomes" id="UP000198372">
    <property type="component" value="Unassembled WGS sequence"/>
</dbReference>
<dbReference type="OrthoDB" id="2535742at2759"/>
<name>A0A238FIR2_9BASI</name>
<proteinExistence type="predicted"/>
<evidence type="ECO:0000313" key="3">
    <source>
        <dbReference type="EMBL" id="SCV73672.1"/>
    </source>
</evidence>
<feature type="compositionally biased region" description="Polar residues" evidence="1">
    <location>
        <begin position="1"/>
        <end position="21"/>
    </location>
</feature>